<evidence type="ECO:0000256" key="5">
    <source>
        <dbReference type="ARBA" id="ARBA00022679"/>
    </source>
</evidence>
<dbReference type="PROSITE" id="PS00793">
    <property type="entry name" value="DHPS_2"/>
    <property type="match status" value="1"/>
</dbReference>
<name>A0A6A8A7T3_9HYPH</name>
<comment type="caution">
    <text evidence="10">The sequence shown here is derived from an EMBL/GenBank/DDBJ whole genome shotgun (WGS) entry which is preliminary data.</text>
</comment>
<dbReference type="CDD" id="cd00739">
    <property type="entry name" value="DHPS"/>
    <property type="match status" value="1"/>
</dbReference>
<evidence type="ECO:0000313" key="11">
    <source>
        <dbReference type="Proteomes" id="UP000435138"/>
    </source>
</evidence>
<evidence type="ECO:0000256" key="3">
    <source>
        <dbReference type="ARBA" id="ARBA00004763"/>
    </source>
</evidence>
<protein>
    <recommendedName>
        <fullName evidence="4">dihydropteroate synthase</fullName>
        <ecNumber evidence="4">2.5.1.15</ecNumber>
    </recommendedName>
</protein>
<comment type="cofactor">
    <cofactor evidence="2">
        <name>Mg(2+)</name>
        <dbReference type="ChEBI" id="CHEBI:18420"/>
    </cofactor>
</comment>
<keyword evidence="7" id="KW-0460">Magnesium</keyword>
<dbReference type="EC" id="2.5.1.15" evidence="4"/>
<evidence type="ECO:0000256" key="7">
    <source>
        <dbReference type="ARBA" id="ARBA00022842"/>
    </source>
</evidence>
<dbReference type="GO" id="GO:0004156">
    <property type="term" value="F:dihydropteroate synthase activity"/>
    <property type="evidence" value="ECO:0007669"/>
    <property type="project" value="UniProtKB-EC"/>
</dbReference>
<keyword evidence="8" id="KW-0289">Folate biosynthesis</keyword>
<dbReference type="PANTHER" id="PTHR20941">
    <property type="entry name" value="FOLATE SYNTHESIS PROTEINS"/>
    <property type="match status" value="1"/>
</dbReference>
<gene>
    <name evidence="10" type="primary">folP</name>
    <name evidence="10" type="ORF">GAO09_14950</name>
</gene>
<dbReference type="PROSITE" id="PS50972">
    <property type="entry name" value="PTERIN_BINDING"/>
    <property type="match status" value="1"/>
</dbReference>
<dbReference type="InterPro" id="IPR045031">
    <property type="entry name" value="DHP_synth-like"/>
</dbReference>
<dbReference type="PANTHER" id="PTHR20941:SF1">
    <property type="entry name" value="FOLIC ACID SYNTHESIS PROTEIN FOL1"/>
    <property type="match status" value="1"/>
</dbReference>
<comment type="pathway">
    <text evidence="3">Cofactor biosynthesis; tetrahydrofolate biosynthesis; 7,8-dihydrofolate from 2-amino-4-hydroxy-6-hydroxymethyl-7,8-dihydropteridine diphosphate and 4-aminobenzoate: step 1/2.</text>
</comment>
<dbReference type="EMBL" id="WIXI01000044">
    <property type="protein sequence ID" value="MQY47335.1"/>
    <property type="molecule type" value="Genomic_DNA"/>
</dbReference>
<feature type="domain" description="Pterin-binding" evidence="9">
    <location>
        <begin position="1"/>
        <end position="248"/>
    </location>
</feature>
<dbReference type="GO" id="GO:0005829">
    <property type="term" value="C:cytosol"/>
    <property type="evidence" value="ECO:0007669"/>
    <property type="project" value="TreeGrafter"/>
</dbReference>
<organism evidence="10 11">
    <name type="scientific">Endobacterium cereale</name>
    <dbReference type="NCBI Taxonomy" id="2663029"/>
    <lineage>
        <taxon>Bacteria</taxon>
        <taxon>Pseudomonadati</taxon>
        <taxon>Pseudomonadota</taxon>
        <taxon>Alphaproteobacteria</taxon>
        <taxon>Hyphomicrobiales</taxon>
        <taxon>Rhizobiaceae</taxon>
        <taxon>Endobacterium</taxon>
    </lineage>
</organism>
<accession>A0A6A8A7T3</accession>
<keyword evidence="11" id="KW-1185">Reference proteome</keyword>
<dbReference type="GO" id="GO:0046654">
    <property type="term" value="P:tetrahydrofolate biosynthetic process"/>
    <property type="evidence" value="ECO:0007669"/>
    <property type="project" value="TreeGrafter"/>
</dbReference>
<keyword evidence="5 10" id="KW-0808">Transferase</keyword>
<keyword evidence="6" id="KW-0479">Metal-binding</keyword>
<comment type="catalytic activity">
    <reaction evidence="1">
        <text>(7,8-dihydropterin-6-yl)methyl diphosphate + 4-aminobenzoate = 7,8-dihydropteroate + diphosphate</text>
        <dbReference type="Rhea" id="RHEA:19949"/>
        <dbReference type="ChEBI" id="CHEBI:17836"/>
        <dbReference type="ChEBI" id="CHEBI:17839"/>
        <dbReference type="ChEBI" id="CHEBI:33019"/>
        <dbReference type="ChEBI" id="CHEBI:72950"/>
        <dbReference type="EC" id="2.5.1.15"/>
    </reaction>
</comment>
<dbReference type="InterPro" id="IPR011005">
    <property type="entry name" value="Dihydropteroate_synth-like_sf"/>
</dbReference>
<dbReference type="GO" id="GO:0046872">
    <property type="term" value="F:metal ion binding"/>
    <property type="evidence" value="ECO:0007669"/>
    <property type="project" value="UniProtKB-KW"/>
</dbReference>
<dbReference type="InterPro" id="IPR000489">
    <property type="entry name" value="Pterin-binding_dom"/>
</dbReference>
<dbReference type="Proteomes" id="UP000435138">
    <property type="component" value="Unassembled WGS sequence"/>
</dbReference>
<dbReference type="GO" id="GO:0046656">
    <property type="term" value="P:folic acid biosynthetic process"/>
    <property type="evidence" value="ECO:0007669"/>
    <property type="project" value="UniProtKB-KW"/>
</dbReference>
<reference evidence="10 11" key="1">
    <citation type="submission" date="2019-11" db="EMBL/GenBank/DDBJ databases">
        <title>Genome analysis of Rhizobacterium cereale a novel genus and species isolated from maize roots in North Spain.</title>
        <authorList>
            <person name="Menendez E."/>
            <person name="Flores-Felix J.D."/>
            <person name="Ramirez-Bahena M.-H."/>
            <person name="Igual J.M."/>
            <person name="Garcia-Fraile P."/>
            <person name="Peix A."/>
            <person name="Velazquez E."/>
        </authorList>
    </citation>
    <scope>NUCLEOTIDE SEQUENCE [LARGE SCALE GENOMIC DNA]</scope>
    <source>
        <strain evidence="10 11">RZME27</strain>
    </source>
</reference>
<proteinExistence type="predicted"/>
<dbReference type="NCBIfam" id="TIGR01496">
    <property type="entry name" value="DHPS"/>
    <property type="match status" value="1"/>
</dbReference>
<evidence type="ECO:0000256" key="8">
    <source>
        <dbReference type="ARBA" id="ARBA00022909"/>
    </source>
</evidence>
<evidence type="ECO:0000256" key="4">
    <source>
        <dbReference type="ARBA" id="ARBA00012458"/>
    </source>
</evidence>
<evidence type="ECO:0000256" key="1">
    <source>
        <dbReference type="ARBA" id="ARBA00000012"/>
    </source>
</evidence>
<dbReference type="Pfam" id="PF00809">
    <property type="entry name" value="Pterin_bind"/>
    <property type="match status" value="1"/>
</dbReference>
<dbReference type="Gene3D" id="3.20.20.20">
    <property type="entry name" value="Dihydropteroate synthase-like"/>
    <property type="match status" value="1"/>
</dbReference>
<evidence type="ECO:0000256" key="2">
    <source>
        <dbReference type="ARBA" id="ARBA00001946"/>
    </source>
</evidence>
<dbReference type="InterPro" id="IPR006390">
    <property type="entry name" value="DHP_synth_dom"/>
</dbReference>
<evidence type="ECO:0000256" key="6">
    <source>
        <dbReference type="ARBA" id="ARBA00022723"/>
    </source>
</evidence>
<dbReference type="SUPFAM" id="SSF51717">
    <property type="entry name" value="Dihydropteroate synthetase-like"/>
    <property type="match status" value="1"/>
</dbReference>
<sequence>MAIVNVTPDSFSDGGRHDSIEEAVAHAKACIAEGATIIDIGGESTRPGAEPVSEAEEKSRVLPVIERLAAETDVLISIDTYRGGTARAAIAAGAHIINDVYGLSYDPSIADIAAETGAGLCIMHTGRGREAEKRPDVIDDQFRFFTKALATAEAAGVNRNAIMLDPGFGFAKSREEETELMARFAELHALELPFLIGTSRKRFIGTMTGRERADERDVGTAATTAVLRLAGAHVFRVHNVAANRDALRVADAILSAQNTGSRVGAETRS</sequence>
<dbReference type="AlphaFoldDB" id="A0A6A8A7T3"/>
<evidence type="ECO:0000259" key="9">
    <source>
        <dbReference type="PROSITE" id="PS50972"/>
    </source>
</evidence>
<evidence type="ECO:0000313" key="10">
    <source>
        <dbReference type="EMBL" id="MQY47335.1"/>
    </source>
</evidence>